<sequence>MLKILTTLTTSLLVLALTQTSFSQDTAAKDMEAKKAMMKRLKEANPTIIENTNLSINLSAKKNEFYGGEPIKLDITLKNNGNEKTTIAPIEIENFYLIEVISPFGVPADSLASQSYEAV</sequence>
<proteinExistence type="predicted"/>
<dbReference type="InParanoid" id="A0A2S8SRG8"/>
<name>A0A2S8SRG8_9BACT</name>
<feature type="chain" id="PRO_5015636697" evidence="1">
    <location>
        <begin position="24"/>
        <end position="119"/>
    </location>
</feature>
<feature type="signal peptide" evidence="1">
    <location>
        <begin position="1"/>
        <end position="23"/>
    </location>
</feature>
<keyword evidence="3" id="KW-1185">Reference proteome</keyword>
<organism evidence="2 3">
    <name type="scientific">Abditibacterium utsteinense</name>
    <dbReference type="NCBI Taxonomy" id="1960156"/>
    <lineage>
        <taxon>Bacteria</taxon>
        <taxon>Pseudomonadati</taxon>
        <taxon>Abditibacteriota</taxon>
        <taxon>Abditibacteriia</taxon>
        <taxon>Abditibacteriales</taxon>
        <taxon>Abditibacteriaceae</taxon>
        <taxon>Abditibacterium</taxon>
    </lineage>
</organism>
<reference evidence="2 3" key="1">
    <citation type="journal article" date="2018" name="Syst. Appl. Microbiol.">
        <title>Abditibacterium utsteinense sp. nov., the first cultivated member of candidate phylum FBP, isolated from ice-free Antarctic soil samples.</title>
        <authorList>
            <person name="Tahon G."/>
            <person name="Tytgat B."/>
            <person name="Lebbe L."/>
            <person name="Carlier A."/>
            <person name="Willems A."/>
        </authorList>
    </citation>
    <scope>NUCLEOTIDE SEQUENCE [LARGE SCALE GENOMIC DNA]</scope>
    <source>
        <strain evidence="2 3">LMG 29911</strain>
    </source>
</reference>
<dbReference type="EMBL" id="NIGF01000012">
    <property type="protein sequence ID" value="PQV63390.1"/>
    <property type="molecule type" value="Genomic_DNA"/>
</dbReference>
<dbReference type="Proteomes" id="UP000237684">
    <property type="component" value="Unassembled WGS sequence"/>
</dbReference>
<dbReference type="AlphaFoldDB" id="A0A2S8SRG8"/>
<comment type="caution">
    <text evidence="2">The sequence shown here is derived from an EMBL/GenBank/DDBJ whole genome shotgun (WGS) entry which is preliminary data.</text>
</comment>
<protein>
    <submittedName>
        <fullName evidence="2">Uncharacterized protein</fullName>
    </submittedName>
</protein>
<evidence type="ECO:0000313" key="3">
    <source>
        <dbReference type="Proteomes" id="UP000237684"/>
    </source>
</evidence>
<gene>
    <name evidence="2" type="ORF">B1R32_11245</name>
</gene>
<accession>A0A2S8SRG8</accession>
<evidence type="ECO:0000256" key="1">
    <source>
        <dbReference type="SAM" id="SignalP"/>
    </source>
</evidence>
<evidence type="ECO:0000313" key="2">
    <source>
        <dbReference type="EMBL" id="PQV63390.1"/>
    </source>
</evidence>
<dbReference type="RefSeq" id="WP_106380468.1">
    <property type="nucleotide sequence ID" value="NZ_NIGF01000012.1"/>
</dbReference>
<keyword evidence="1" id="KW-0732">Signal</keyword>